<sequence length="178" mass="18682">MGGTLVVVTGGVDVDSAGAFVVVSGACDVEVTGALGVVVVVGATGAELCPVVEGELSAGRVGAEVVEVSLGFAEATGAMENEDKTRVRTAKIIPSAAHRDTTSPPARRRNTRLRMKDTSRSTHPICRTPGEGRRPTTETGQTPHIHEAATRKVTQKLVHTRDEIAIESARRSREPLHG</sequence>
<accession>A0ABW9FAL4</accession>
<keyword evidence="3" id="KW-1185">Reference proteome</keyword>
<comment type="caution">
    <text evidence="2">The sequence shown here is derived from an EMBL/GenBank/DDBJ whole genome shotgun (WGS) entry which is preliminary data.</text>
</comment>
<dbReference type="Proteomes" id="UP001629745">
    <property type="component" value="Unassembled WGS sequence"/>
</dbReference>
<proteinExistence type="predicted"/>
<dbReference type="EMBL" id="JBDLNV010000001">
    <property type="protein sequence ID" value="MFM1722314.1"/>
    <property type="molecule type" value="Genomic_DNA"/>
</dbReference>
<evidence type="ECO:0000313" key="2">
    <source>
        <dbReference type="EMBL" id="MFM1722314.1"/>
    </source>
</evidence>
<evidence type="ECO:0000256" key="1">
    <source>
        <dbReference type="SAM" id="MobiDB-lite"/>
    </source>
</evidence>
<dbReference type="RefSeq" id="WP_420162873.1">
    <property type="nucleotide sequence ID" value="NZ_JBDLNV010000001.1"/>
</dbReference>
<name>A0ABW9FAL4_9NOCA</name>
<reference evidence="2 3" key="1">
    <citation type="submission" date="2023-11" db="EMBL/GenBank/DDBJ databases">
        <authorList>
            <person name="Val-Calvo J."/>
            <person name="Scortti M."/>
            <person name="Vazquez-Boland J."/>
        </authorList>
    </citation>
    <scope>NUCLEOTIDE SEQUENCE [LARGE SCALE GENOMIC DNA]</scope>
    <source>
        <strain evidence="2 3">PAM 2766</strain>
    </source>
</reference>
<gene>
    <name evidence="2" type="ORF">ABEU20_000868</name>
</gene>
<organism evidence="2 3">
    <name type="scientific">Rhodococcus parequi</name>
    <dbReference type="NCBI Taxonomy" id="3137122"/>
    <lineage>
        <taxon>Bacteria</taxon>
        <taxon>Bacillati</taxon>
        <taxon>Actinomycetota</taxon>
        <taxon>Actinomycetes</taxon>
        <taxon>Mycobacteriales</taxon>
        <taxon>Nocardiaceae</taxon>
        <taxon>Rhodococcus</taxon>
    </lineage>
</organism>
<protein>
    <submittedName>
        <fullName evidence="2">Uncharacterized protein</fullName>
    </submittedName>
</protein>
<evidence type="ECO:0000313" key="3">
    <source>
        <dbReference type="Proteomes" id="UP001629745"/>
    </source>
</evidence>
<feature type="region of interest" description="Disordered" evidence="1">
    <location>
        <begin position="114"/>
        <end position="145"/>
    </location>
</feature>